<evidence type="ECO:0000256" key="11">
    <source>
        <dbReference type="RuleBase" id="RU003783"/>
    </source>
</evidence>
<gene>
    <name evidence="10" type="primary">miaA</name>
    <name evidence="14" type="ORF">DB32_005143</name>
</gene>
<keyword evidence="4 10" id="KW-0808">Transferase</keyword>
<dbReference type="PANTHER" id="PTHR11088">
    <property type="entry name" value="TRNA DIMETHYLALLYLTRANSFERASE"/>
    <property type="match status" value="1"/>
</dbReference>
<evidence type="ECO:0000256" key="8">
    <source>
        <dbReference type="ARBA" id="ARBA00022842"/>
    </source>
</evidence>
<dbReference type="EMBL" id="CP011125">
    <property type="protein sequence ID" value="AKF07994.1"/>
    <property type="molecule type" value="Genomic_DNA"/>
</dbReference>
<evidence type="ECO:0000256" key="6">
    <source>
        <dbReference type="ARBA" id="ARBA00022741"/>
    </source>
</evidence>
<evidence type="ECO:0000256" key="3">
    <source>
        <dbReference type="ARBA" id="ARBA00005842"/>
    </source>
</evidence>
<dbReference type="Gene3D" id="3.40.50.300">
    <property type="entry name" value="P-loop containing nucleotide triphosphate hydrolases"/>
    <property type="match status" value="1"/>
</dbReference>
<dbReference type="PANTHER" id="PTHR11088:SF60">
    <property type="entry name" value="TRNA DIMETHYLALLYLTRANSFERASE"/>
    <property type="match status" value="1"/>
</dbReference>
<feature type="site" description="Interaction with substrate tRNA" evidence="10">
    <location>
        <position position="119"/>
    </location>
</feature>
<evidence type="ECO:0000256" key="12">
    <source>
        <dbReference type="RuleBase" id="RU003784"/>
    </source>
</evidence>
<reference evidence="14 15" key="1">
    <citation type="submission" date="2015-03" db="EMBL/GenBank/DDBJ databases">
        <title>Genome assembly of Sandaracinus amylolyticus DSM 53668.</title>
        <authorList>
            <person name="Sharma G."/>
            <person name="Subramanian S."/>
        </authorList>
    </citation>
    <scope>NUCLEOTIDE SEQUENCE [LARGE SCALE GENOMIC DNA]</scope>
    <source>
        <strain evidence="14 15">DSM 53668</strain>
    </source>
</reference>
<evidence type="ECO:0000313" key="15">
    <source>
        <dbReference type="Proteomes" id="UP000034883"/>
    </source>
</evidence>
<dbReference type="GO" id="GO:0052381">
    <property type="term" value="F:tRNA dimethylallyltransferase activity"/>
    <property type="evidence" value="ECO:0007669"/>
    <property type="project" value="UniProtKB-UniRule"/>
</dbReference>
<dbReference type="GO" id="GO:0005524">
    <property type="term" value="F:ATP binding"/>
    <property type="evidence" value="ECO:0007669"/>
    <property type="project" value="UniProtKB-UniRule"/>
</dbReference>
<feature type="binding site" evidence="10">
    <location>
        <begin position="6"/>
        <end position="13"/>
    </location>
    <ligand>
        <name>ATP</name>
        <dbReference type="ChEBI" id="CHEBI:30616"/>
    </ligand>
</feature>
<evidence type="ECO:0000256" key="7">
    <source>
        <dbReference type="ARBA" id="ARBA00022840"/>
    </source>
</evidence>
<evidence type="ECO:0000256" key="2">
    <source>
        <dbReference type="ARBA" id="ARBA00003213"/>
    </source>
</evidence>
<evidence type="ECO:0000256" key="4">
    <source>
        <dbReference type="ARBA" id="ARBA00022679"/>
    </source>
</evidence>
<accession>A0A0F6SG33</accession>
<dbReference type="AlphaFoldDB" id="A0A0F6SG33"/>
<dbReference type="KEGG" id="samy:DB32_005143"/>
<sequence length="306" mass="33435">MLVVAGTTASGKTGAAIELARTLGGELIGCDSVQVYRGFDIGSAKATPEELGGIAHHLVDVIDPDEEIDAARYAALADAAIADLDARGKIAIVVGGTGLWQRALLRGLVDLPAPNPAIRARLEADARTLGTAALHARLREIDPRAASAIHENDELRIVRALEVFEQTGRPLGELRAEHALGAPRYPYLHVALDLPRDELYARIDARIDAMIAAGWLDEARALLARWGADVRPFGSVGYRELRDHLVHGVPWDETVQHVRKSTRVYTRRQRTWLGNEPDVAWRTDAKTLLSPEGEARIRAFFAEHGR</sequence>
<keyword evidence="15" id="KW-1185">Reference proteome</keyword>
<comment type="caution">
    <text evidence="10">Lacks conserved residue(s) required for the propagation of feature annotation.</text>
</comment>
<proteinExistence type="inferred from homology"/>
<keyword evidence="8 10" id="KW-0460">Magnesium</keyword>
<evidence type="ECO:0000256" key="9">
    <source>
        <dbReference type="ARBA" id="ARBA00049563"/>
    </source>
</evidence>
<comment type="similarity">
    <text evidence="3 10 13">Belongs to the IPP transferase family.</text>
</comment>
<dbReference type="Proteomes" id="UP000034883">
    <property type="component" value="Chromosome"/>
</dbReference>
<feature type="site" description="Interaction with substrate tRNA" evidence="10">
    <location>
        <position position="97"/>
    </location>
</feature>
<comment type="catalytic activity">
    <reaction evidence="9 10 11">
        <text>adenosine(37) in tRNA + dimethylallyl diphosphate = N(6)-dimethylallyladenosine(37) in tRNA + diphosphate</text>
        <dbReference type="Rhea" id="RHEA:26482"/>
        <dbReference type="Rhea" id="RHEA-COMP:10162"/>
        <dbReference type="Rhea" id="RHEA-COMP:10375"/>
        <dbReference type="ChEBI" id="CHEBI:33019"/>
        <dbReference type="ChEBI" id="CHEBI:57623"/>
        <dbReference type="ChEBI" id="CHEBI:74411"/>
        <dbReference type="ChEBI" id="CHEBI:74415"/>
        <dbReference type="EC" id="2.5.1.75"/>
    </reaction>
</comment>
<evidence type="ECO:0000313" key="14">
    <source>
        <dbReference type="EMBL" id="AKF07994.1"/>
    </source>
</evidence>
<comment type="cofactor">
    <cofactor evidence="1 10">
        <name>Mg(2+)</name>
        <dbReference type="ChEBI" id="CHEBI:18420"/>
    </cofactor>
</comment>
<keyword evidence="5 10" id="KW-0819">tRNA processing</keyword>
<protein>
    <recommendedName>
        <fullName evidence="10">tRNA dimethylallyltransferase</fullName>
        <ecNumber evidence="10">2.5.1.75</ecNumber>
    </recommendedName>
    <alternativeName>
        <fullName evidence="10">Dimethylallyl diphosphate:tRNA dimethylallyltransferase</fullName>
        <shortName evidence="10">DMAPP:tRNA dimethylallyltransferase</shortName>
        <shortName evidence="10">DMATase</shortName>
    </alternativeName>
    <alternativeName>
        <fullName evidence="10">Isopentenyl-diphosphate:tRNA isopentenyltransferase</fullName>
        <shortName evidence="10">IPP transferase</shortName>
        <shortName evidence="10">IPPT</shortName>
        <shortName evidence="10">IPTase</shortName>
    </alternativeName>
</protein>
<evidence type="ECO:0000256" key="1">
    <source>
        <dbReference type="ARBA" id="ARBA00001946"/>
    </source>
</evidence>
<keyword evidence="6 10" id="KW-0547">Nucleotide-binding</keyword>
<evidence type="ECO:0000256" key="10">
    <source>
        <dbReference type="HAMAP-Rule" id="MF_00185"/>
    </source>
</evidence>
<dbReference type="InterPro" id="IPR018022">
    <property type="entry name" value="IPT"/>
</dbReference>
<dbReference type="EC" id="2.5.1.75" evidence="10"/>
<dbReference type="NCBIfam" id="TIGR00174">
    <property type="entry name" value="miaA"/>
    <property type="match status" value="1"/>
</dbReference>
<dbReference type="GO" id="GO:0006400">
    <property type="term" value="P:tRNA modification"/>
    <property type="evidence" value="ECO:0007669"/>
    <property type="project" value="TreeGrafter"/>
</dbReference>
<dbReference type="FunFam" id="1.10.20.140:FF:000001">
    <property type="entry name" value="tRNA dimethylallyltransferase"/>
    <property type="match status" value="1"/>
</dbReference>
<organism evidence="14 15">
    <name type="scientific">Sandaracinus amylolyticus</name>
    <dbReference type="NCBI Taxonomy" id="927083"/>
    <lineage>
        <taxon>Bacteria</taxon>
        <taxon>Pseudomonadati</taxon>
        <taxon>Myxococcota</taxon>
        <taxon>Polyangia</taxon>
        <taxon>Polyangiales</taxon>
        <taxon>Sandaracinaceae</taxon>
        <taxon>Sandaracinus</taxon>
    </lineage>
</organism>
<feature type="region of interest" description="Interaction with substrate tRNA" evidence="10">
    <location>
        <begin position="31"/>
        <end position="34"/>
    </location>
</feature>
<keyword evidence="7 10" id="KW-0067">ATP-binding</keyword>
<dbReference type="SUPFAM" id="SSF52540">
    <property type="entry name" value="P-loop containing nucleoside triphosphate hydrolases"/>
    <property type="match status" value="1"/>
</dbReference>
<name>A0A0F6SG33_9BACT</name>
<evidence type="ECO:0000256" key="13">
    <source>
        <dbReference type="RuleBase" id="RU003785"/>
    </source>
</evidence>
<dbReference type="STRING" id="927083.DB32_005143"/>
<dbReference type="InterPro" id="IPR039657">
    <property type="entry name" value="Dimethylallyltransferase"/>
</dbReference>
<dbReference type="HAMAP" id="MF_00185">
    <property type="entry name" value="IPP_trans"/>
    <property type="match status" value="1"/>
</dbReference>
<evidence type="ECO:0000256" key="5">
    <source>
        <dbReference type="ARBA" id="ARBA00022694"/>
    </source>
</evidence>
<dbReference type="Gene3D" id="1.10.20.140">
    <property type="match status" value="1"/>
</dbReference>
<feature type="binding site" evidence="10">
    <location>
        <begin position="8"/>
        <end position="13"/>
    </location>
    <ligand>
        <name>substrate</name>
    </ligand>
</feature>
<dbReference type="InterPro" id="IPR027417">
    <property type="entry name" value="P-loop_NTPase"/>
</dbReference>
<comment type="function">
    <text evidence="2 10 12">Catalyzes the transfer of a dimethylallyl group onto the adenine at position 37 in tRNAs that read codons beginning with uridine, leading to the formation of N6-(dimethylallyl)adenosine (i(6)A).</text>
</comment>
<comment type="subunit">
    <text evidence="10">Monomer.</text>
</comment>
<dbReference type="Pfam" id="PF01715">
    <property type="entry name" value="IPPT"/>
    <property type="match status" value="1"/>
</dbReference>